<keyword evidence="2" id="KW-0472">Membrane</keyword>
<accession>A0A3P7P9Q3</accession>
<comment type="similarity">
    <text evidence="1">Belongs to the peptidase S54 family.</text>
</comment>
<dbReference type="GO" id="GO:0042058">
    <property type="term" value="P:regulation of epidermal growth factor receptor signaling pathway"/>
    <property type="evidence" value="ECO:0007669"/>
    <property type="project" value="TreeGrafter"/>
</dbReference>
<evidence type="ECO:0000256" key="2">
    <source>
        <dbReference type="SAM" id="Phobius"/>
    </source>
</evidence>
<dbReference type="GO" id="GO:0005789">
    <property type="term" value="C:endoplasmic reticulum membrane"/>
    <property type="evidence" value="ECO:0007669"/>
    <property type="project" value="TreeGrafter"/>
</dbReference>
<gene>
    <name evidence="3" type="ORF">DILT_LOCUS12643</name>
</gene>
<dbReference type="GO" id="GO:0050708">
    <property type="term" value="P:regulation of protein secretion"/>
    <property type="evidence" value="ECO:0007669"/>
    <property type="project" value="TreeGrafter"/>
</dbReference>
<dbReference type="Proteomes" id="UP000281553">
    <property type="component" value="Unassembled WGS sequence"/>
</dbReference>
<evidence type="ECO:0000313" key="4">
    <source>
        <dbReference type="Proteomes" id="UP000281553"/>
    </source>
</evidence>
<proteinExistence type="inferred from homology"/>
<dbReference type="EMBL" id="UYRU01067170">
    <property type="protein sequence ID" value="VDN16812.1"/>
    <property type="molecule type" value="Genomic_DNA"/>
</dbReference>
<keyword evidence="4" id="KW-1185">Reference proteome</keyword>
<protein>
    <submittedName>
        <fullName evidence="3">Uncharacterized protein</fullName>
    </submittedName>
</protein>
<sequence>MEYMVDLFGPRRSNCRVQSSGALPYFTYFVSFVQVVVLIVACAGYGFAPVGLDSEHQVTGEILLPSLVVERVCRIEDENLWIGPRQADLIRIGARYSPCMRTDATMFRLVTDTQKRWDRRSGCCVRNDGEGCHQTSRLSCPRTTSTWLRNQPLDLIADGLRTGHYTSRLFIRQEGISSYKPTSKIGPVCGLDPAFCEEPRSTGPFAWSQTDVTEWPVR</sequence>
<reference evidence="3 4" key="1">
    <citation type="submission" date="2018-11" db="EMBL/GenBank/DDBJ databases">
        <authorList>
            <consortium name="Pathogen Informatics"/>
        </authorList>
    </citation>
    <scope>NUCLEOTIDE SEQUENCE [LARGE SCALE GENOMIC DNA]</scope>
</reference>
<dbReference type="OrthoDB" id="2146116at2759"/>
<evidence type="ECO:0000256" key="1">
    <source>
        <dbReference type="ARBA" id="ARBA00009045"/>
    </source>
</evidence>
<dbReference type="AlphaFoldDB" id="A0A3P7P9Q3"/>
<organism evidence="3 4">
    <name type="scientific">Dibothriocephalus latus</name>
    <name type="common">Fish tapeworm</name>
    <name type="synonym">Diphyllobothrium latum</name>
    <dbReference type="NCBI Taxonomy" id="60516"/>
    <lineage>
        <taxon>Eukaryota</taxon>
        <taxon>Metazoa</taxon>
        <taxon>Spiralia</taxon>
        <taxon>Lophotrochozoa</taxon>
        <taxon>Platyhelminthes</taxon>
        <taxon>Cestoda</taxon>
        <taxon>Eucestoda</taxon>
        <taxon>Diphyllobothriidea</taxon>
        <taxon>Diphyllobothriidae</taxon>
        <taxon>Dibothriocephalus</taxon>
    </lineage>
</organism>
<evidence type="ECO:0000313" key="3">
    <source>
        <dbReference type="EMBL" id="VDN16812.1"/>
    </source>
</evidence>
<dbReference type="PANTHER" id="PTHR45965:SF3">
    <property type="entry name" value="INACTIVE RHOMBOID PROTEIN 1"/>
    <property type="match status" value="1"/>
</dbReference>
<name>A0A3P7P9Q3_DIBLA</name>
<dbReference type="PANTHER" id="PTHR45965">
    <property type="entry name" value="INACTIVE RHOMBOID PROTEIN"/>
    <property type="match status" value="1"/>
</dbReference>
<feature type="transmembrane region" description="Helical" evidence="2">
    <location>
        <begin position="26"/>
        <end position="48"/>
    </location>
</feature>
<keyword evidence="2" id="KW-0812">Transmembrane</keyword>
<keyword evidence="2" id="KW-1133">Transmembrane helix</keyword>
<dbReference type="InterPro" id="IPR051512">
    <property type="entry name" value="Inactive_Rhomboid"/>
</dbReference>